<keyword evidence="6" id="KW-0119">Carbohydrate metabolism</keyword>
<sequence>MAGCRFNSPELVTSLPGVAASPTFAFDATNTAYLGLAGSFTSNNGAACSFPTRYVTQQRTSTYAITPLIVATGRTTTCSILAPPSITPGSGGSTTYSGFECPSVTGNSLAPGTYTLRFSQPANVGGAPSISSRLFIIASPTFMTDRVTATIIQTETASGADPTATVTEFTSTATVPGDDQTVTETSTGTTTATTTVTDFECPPTASSSTSSAASTPTGTLPVSPNGQCGDRSGQTCSGSTFGRCCSAYGWCGSSDAHCLTTEGCQPGFGDCTIPSPVSSTPPAPTPTSNVSTDGTCGGTQGFVCTGSIYGDCCSPYGWCGDAAAHCGPGCQIAFGTCPVPSPTGTAPVPTSTLPVTLDGRCGETSGQTCAGSSYGDCCSAYGYCGRTASYCTAGCQPIFGTCSVAVARVRRSGALLRERAIGGAGPDYTYPPIPRTTVTSTTTQSTTVTASAPGTTTVGGVVTTTVGGEVTVTTSTFVAGTTVTATTTQTGCSTAL</sequence>
<evidence type="ECO:0000256" key="4">
    <source>
        <dbReference type="ARBA" id="ARBA00022729"/>
    </source>
</evidence>
<feature type="disulfide bond" evidence="8">
    <location>
        <begin position="312"/>
        <end position="326"/>
    </location>
</feature>
<feature type="disulfide bond" evidence="8">
    <location>
        <begin position="377"/>
        <end position="391"/>
    </location>
</feature>
<dbReference type="AlphaFoldDB" id="A0A6A6AJ47"/>
<evidence type="ECO:0000256" key="9">
    <source>
        <dbReference type="SAM" id="MobiDB-lite"/>
    </source>
</evidence>
<dbReference type="OrthoDB" id="1193027at2759"/>
<dbReference type="Proteomes" id="UP000799771">
    <property type="component" value="Unassembled WGS sequence"/>
</dbReference>
<evidence type="ECO:0000256" key="7">
    <source>
        <dbReference type="ARBA" id="ARBA00023285"/>
    </source>
</evidence>
<evidence type="ECO:0000256" key="5">
    <source>
        <dbReference type="ARBA" id="ARBA00022801"/>
    </source>
</evidence>
<feature type="domain" description="Chitin-binding type-1" evidence="10">
    <location>
        <begin position="293"/>
        <end position="339"/>
    </location>
</feature>
<dbReference type="InterPro" id="IPR001002">
    <property type="entry name" value="Chitin-bd_1"/>
</dbReference>
<dbReference type="PROSITE" id="PS50941">
    <property type="entry name" value="CHIT_BIND_I_2"/>
    <property type="match status" value="3"/>
</dbReference>
<dbReference type="SUPFAM" id="SSF57016">
    <property type="entry name" value="Plant lectins/antimicrobial peptides"/>
    <property type="match status" value="3"/>
</dbReference>
<evidence type="ECO:0000256" key="6">
    <source>
        <dbReference type="ARBA" id="ARBA00023277"/>
    </source>
</evidence>
<evidence type="ECO:0000256" key="8">
    <source>
        <dbReference type="PROSITE-ProRule" id="PRU00261"/>
    </source>
</evidence>
<dbReference type="GO" id="GO:0046872">
    <property type="term" value="F:metal ion binding"/>
    <property type="evidence" value="ECO:0007669"/>
    <property type="project" value="UniProtKB-KW"/>
</dbReference>
<feature type="disulfide bond" evidence="8">
    <location>
        <begin position="244"/>
        <end position="258"/>
    </location>
</feature>
<dbReference type="EMBL" id="ML977504">
    <property type="protein sequence ID" value="KAF2130461.1"/>
    <property type="molecule type" value="Genomic_DNA"/>
</dbReference>
<evidence type="ECO:0000256" key="3">
    <source>
        <dbReference type="ARBA" id="ARBA00022723"/>
    </source>
</evidence>
<comment type="cofactor">
    <cofactor evidence="1">
        <name>Co(2+)</name>
        <dbReference type="ChEBI" id="CHEBI:48828"/>
    </cofactor>
</comment>
<feature type="domain" description="Chitin-binding type-1" evidence="10">
    <location>
        <begin position="358"/>
        <end position="404"/>
    </location>
</feature>
<keyword evidence="7" id="KW-0170">Cobalt</keyword>
<keyword evidence="4" id="KW-0732">Signal</keyword>
<evidence type="ECO:0000313" key="12">
    <source>
        <dbReference type="Proteomes" id="UP000799771"/>
    </source>
</evidence>
<evidence type="ECO:0000256" key="1">
    <source>
        <dbReference type="ARBA" id="ARBA00001941"/>
    </source>
</evidence>
<gene>
    <name evidence="11" type="ORF">P153DRAFT_218201</name>
</gene>
<dbReference type="GO" id="GO:0008061">
    <property type="term" value="F:chitin binding"/>
    <property type="evidence" value="ECO:0007669"/>
    <property type="project" value="UniProtKB-UniRule"/>
</dbReference>
<dbReference type="SMART" id="SM00270">
    <property type="entry name" value="ChtBD1"/>
    <property type="match status" value="3"/>
</dbReference>
<keyword evidence="2 8" id="KW-0147">Chitin-binding</keyword>
<dbReference type="GO" id="GO:0016787">
    <property type="term" value="F:hydrolase activity"/>
    <property type="evidence" value="ECO:0007669"/>
    <property type="project" value="UniProtKB-KW"/>
</dbReference>
<feature type="domain" description="Chitin-binding type-1" evidence="10">
    <location>
        <begin position="225"/>
        <end position="273"/>
    </location>
</feature>
<keyword evidence="3" id="KW-0479">Metal-binding</keyword>
<dbReference type="CDD" id="cd11618">
    <property type="entry name" value="ChtBD1_1"/>
    <property type="match status" value="3"/>
</dbReference>
<protein>
    <submittedName>
        <fullName evidence="11">Carbohydrate-binding module family 18 protein</fullName>
    </submittedName>
</protein>
<dbReference type="Gene3D" id="3.30.60.10">
    <property type="entry name" value="Endochitinase-like"/>
    <property type="match status" value="3"/>
</dbReference>
<keyword evidence="5" id="KW-0378">Hydrolase</keyword>
<organism evidence="11 12">
    <name type="scientific">Dothidotthia symphoricarpi CBS 119687</name>
    <dbReference type="NCBI Taxonomy" id="1392245"/>
    <lineage>
        <taxon>Eukaryota</taxon>
        <taxon>Fungi</taxon>
        <taxon>Dikarya</taxon>
        <taxon>Ascomycota</taxon>
        <taxon>Pezizomycotina</taxon>
        <taxon>Dothideomycetes</taxon>
        <taxon>Pleosporomycetidae</taxon>
        <taxon>Pleosporales</taxon>
        <taxon>Dothidotthiaceae</taxon>
        <taxon>Dothidotthia</taxon>
    </lineage>
</organism>
<comment type="caution">
    <text evidence="8">Lacks conserved residue(s) required for the propagation of feature annotation.</text>
</comment>
<dbReference type="InterPro" id="IPR036861">
    <property type="entry name" value="Endochitinase-like_sf"/>
</dbReference>
<dbReference type="GeneID" id="54403036"/>
<keyword evidence="12" id="KW-1185">Reference proteome</keyword>
<dbReference type="RefSeq" id="XP_033524848.1">
    <property type="nucleotide sequence ID" value="XM_033662604.1"/>
</dbReference>
<name>A0A6A6AJ47_9PLEO</name>
<evidence type="ECO:0000259" key="10">
    <source>
        <dbReference type="PROSITE" id="PS50941"/>
    </source>
</evidence>
<dbReference type="PANTHER" id="PTHR46471:SF2">
    <property type="entry name" value="CHITIN DEACETYLASE-RELATED"/>
    <property type="match status" value="1"/>
</dbReference>
<feature type="region of interest" description="Disordered" evidence="9">
    <location>
        <begin position="171"/>
        <end position="226"/>
    </location>
</feature>
<keyword evidence="8" id="KW-1015">Disulfide bond</keyword>
<accession>A0A6A6AJ47</accession>
<reference evidence="11" key="1">
    <citation type="journal article" date="2020" name="Stud. Mycol.">
        <title>101 Dothideomycetes genomes: a test case for predicting lifestyles and emergence of pathogens.</title>
        <authorList>
            <person name="Haridas S."/>
            <person name="Albert R."/>
            <person name="Binder M."/>
            <person name="Bloem J."/>
            <person name="Labutti K."/>
            <person name="Salamov A."/>
            <person name="Andreopoulos B."/>
            <person name="Baker S."/>
            <person name="Barry K."/>
            <person name="Bills G."/>
            <person name="Bluhm B."/>
            <person name="Cannon C."/>
            <person name="Castanera R."/>
            <person name="Culley D."/>
            <person name="Daum C."/>
            <person name="Ezra D."/>
            <person name="Gonzalez J."/>
            <person name="Henrissat B."/>
            <person name="Kuo A."/>
            <person name="Liang C."/>
            <person name="Lipzen A."/>
            <person name="Lutzoni F."/>
            <person name="Magnuson J."/>
            <person name="Mondo S."/>
            <person name="Nolan M."/>
            <person name="Ohm R."/>
            <person name="Pangilinan J."/>
            <person name="Park H.-J."/>
            <person name="Ramirez L."/>
            <person name="Alfaro M."/>
            <person name="Sun H."/>
            <person name="Tritt A."/>
            <person name="Yoshinaga Y."/>
            <person name="Zwiers L.-H."/>
            <person name="Turgeon B."/>
            <person name="Goodwin S."/>
            <person name="Spatafora J."/>
            <person name="Crous P."/>
            <person name="Grigoriev I."/>
        </authorList>
    </citation>
    <scope>NUCLEOTIDE SEQUENCE</scope>
    <source>
        <strain evidence="11">CBS 119687</strain>
    </source>
</reference>
<evidence type="ECO:0000256" key="2">
    <source>
        <dbReference type="ARBA" id="ARBA00022669"/>
    </source>
</evidence>
<dbReference type="PANTHER" id="PTHR46471">
    <property type="entry name" value="CHITIN DEACETYLASE"/>
    <property type="match status" value="1"/>
</dbReference>
<evidence type="ECO:0000313" key="11">
    <source>
        <dbReference type="EMBL" id="KAF2130461.1"/>
    </source>
</evidence>
<feature type="compositionally biased region" description="Low complexity" evidence="9">
    <location>
        <begin position="182"/>
        <end position="217"/>
    </location>
</feature>
<proteinExistence type="predicted"/>